<feature type="compositionally biased region" description="Polar residues" evidence="1">
    <location>
        <begin position="2432"/>
        <end position="2455"/>
    </location>
</feature>
<dbReference type="Proteomes" id="UP000001449">
    <property type="component" value="Chromosome 10"/>
</dbReference>
<feature type="region of interest" description="Disordered" evidence="1">
    <location>
        <begin position="2415"/>
        <end position="2571"/>
    </location>
</feature>
<accession>B8C9M8</accession>
<feature type="compositionally biased region" description="Basic and acidic residues" evidence="1">
    <location>
        <begin position="2311"/>
        <end position="2321"/>
    </location>
</feature>
<feature type="compositionally biased region" description="Polar residues" evidence="1">
    <location>
        <begin position="2339"/>
        <end position="2348"/>
    </location>
</feature>
<sequence>MKRLLLLLLTGITASLPPSLLLVLIGGLATAGVSPSGINVGVVDASSYSYVGGGGSSSSMMYSPSVALPAGGVVSSSTTVTAAPSSSSLVSGGSESGIPASEMASVATTLTTSTATHHSILRPGMAADPSSFNVELSLLPPPPNPNEIPVLQSSNRGDGGAGETFRVVVLGSGKGSSSGCTYSLVEFTNRHQTDDIIIHSAHIEPSAMYPATTAGKISPQTIPPPPPLFDVELFSVERELHLRPGSTVTIPVSIIPHWRMHSRHDGGGLPHDPLRYQRHHSKSVASTTVSGTATTESYSTQLAPDEITVSDGIVASDDNTASRSDVETVLSMSDSKMSIWKARAQMNNSLQVDMNDMILNSPQLPSKHLHQLLSEKSIHETLIANTSWGFLRMKVPYACSPSTKEYEYGLPNNLMFLDGGGGWYARRNTTPTAELAHLFGDDVMAAVDPDDPFVYNVYMNNPSMEKEIHVWEVFTTRPDLVQVEMRRGPSRDDPMVFYPLVGERIIPGKNNVYIATVRLLPQNFNSTMFSQIGDLGTLELRTSVHDFSIALDFIPNRGRWGVVHGISSNHSTIGNIHLARDEFIHSMANAIKVAQTTDPSLSIVKSYRVSAKDQTKQTTQFQEQLLQQQRIENSGLAVKANNKSVMVAVPSTLNFGIITTGSRMIRVPVNLVNTHKRAIRIMRISVSIKMTLEDSNATATDSHKLDIGVDFLGGQMNQISGDSVHGIYEFPHEIVIPPEVSYKFPINVWCRFSASRGQVILPRVYTGAVVLRVTDNVNVTYYDWEPSVILNDADWSSLVTEIPFKGAILPGNFGISTESLLYPTHFSMLSAEERTKIKQRDNGKKPEYFDRELEITNNFAVPISIINMEISDTSEREFCHKHFSIPLFSKRRDNVGQRAEKEGSWRGLALRFTFLEGEVLGITPKKCILTLETDRVGKQSLPLIVYSGELLAEWEVPEGGLTIASDCVVSTNGTAVSSLGMKCVKKWMHTTVEGRVLHDAIMDRQSKEKSTTKSRACSARSSDDPVESYFLSLLSGPSRPHLLEPIIMQVGAVSAGTIVTRSLVLTNLNHAPVEVTATSAAVGGMDVTIGTASSLMSSAMQQLQLDNKADTAYFLANSPLAQDFFSNLKHKVDISLSPRANGSELRSLFGRQATVESFQSASDFRTSELLRARDDEFECSSGFILSTNGDKEELKSRKAATKSWSIPPGGVARFTITLKVPDGLTLKNDMNSFIATGLVLETSYGQAMPIVLTYSALVGKLQLKTPATNALVDRRTQKNVISPDAIQVPTSITSDRSLFFSKPDGVPLSVESNFTRDLSLGEVKSCNNWFAVAVPLELRAGNNFTIQGRGLSSMNSPTLIQIGEIHSTVSSLRTSSDNSFFSSALAWLESRDKIQPPGCGLSEEEIVATRLNVSGDGSSIEVNVESIKAQTVKALSDAHRILSARFRSTEPATTDKRIAQSIFADGGGSYVYSSDQMAVRKAWANWAKLSSYGLNIITGHISASTVYYGHDDDGSSPKGNHNSNSPLVMPVSSALLQSSLDVPHLFQGARGVVDFGSVRVAQSTSVYVPIVNPTGVSIRVQLSALGNSNGKDLGGKDVFIQSTPGETHPWWTGGSYWMADSDGQLIPSSHNVTIKSGSGSFLSIINPALHTMSAFVLGCGRRCGLKEGDNDGVDRLFSSIGSASGGGSILIGHPRDSNSVQQAKQHNALGLLGMVSPPPFSIGHGSVTEIVIPPFSEAQLGPIYFRPPKRGNFSSSIFIANNLTVLEEVKVRGHGGWEKLVFLDDESGDNNGGDIEFRHGRSTLVFPGTASSEEGGSVVKSVVLANLGDISVEISSVYMTSSETKHFTHKRPPLALQNDQPSYQKCSSRQFSLVGCDDTSASQSWIQKMFSSAVPSSQPDSLGNGFTLNPNEQRKFFIEHHPDCTFQTSYASLIFDIKGRDPLSANERGGAAFGYSKMELLVGYDMNSNDHCTPYSPPVPSLWELILFANPRFAWEFWTSGRDGKEPTKPLVKVSYIFWMLLIFLLLPYLIGLAVPVVRLTDRRRVEGASWRPTCRCLARADPVSSDLVALGKEQTKHVLLSRFKREGVLTTHCVLSDGSFTREHCGSGGSQSKSSDGIGQPQPCRKPSHPNQQARTFSDAVFNRYNLVSSAEILSETGEGPVGMLPRGLSWRTALRRGVALSHSSPRATPELHYLARTRNVMSQRYSATPKHQKQSDAPQAAPLPTSAVNTTSAPINVGKSVAAPQDRKVDAKPESTPSLSKRNIHAKNGTEEESSSAAKSNAQSKPSVSDNATSIPIQTSDAKPIRQAAAEKTDIDKPTQKSTMVVNSKKKKQQQKPSESNTSSRAPSDREDLVSDNAATVPVLMKKTKAKSDTAHKQFISTATTSTDTLRTKQRQIKKGANVSKVVETVKVKPGKQVKPKSSQDALISKLTSNATPKLSPSPNNETKPTKISSVDRVKDDNFPPLVGEPPSPCSDSSARSPTPNTLTPHTPISQKMSVRPPPGLVPPPGFLEPPLLKESSSSPLLSSPHLSLSVRSSPTKGFSGNELSESPSFLEQAESMPSPPLNDFISSLQRNEIIKGDVGDRSLRLSALRPSSLEPPTLERSTTTDTADDAPEDVQALLGAGSNFNVMNFLDGILSESALSREEEFIQETAVAATTPDSISPFHATAARVSIDPWNSSSNNQSSSRVNPLAAIIGRISDVEATALQGLDHDQHEIAGIPLSSDAPSLLPPSTLQASTPEPLFASVATEVQEDEAESFLEPDSFYSQLLGED</sequence>
<evidence type="ECO:0000256" key="1">
    <source>
        <dbReference type="SAM" id="MobiDB-lite"/>
    </source>
</evidence>
<feature type="region of interest" description="Disordered" evidence="1">
    <location>
        <begin position="2757"/>
        <end position="2777"/>
    </location>
</feature>
<dbReference type="GO" id="GO:0016020">
    <property type="term" value="C:membrane"/>
    <property type="evidence" value="ECO:0000318"/>
    <property type="project" value="GO_Central"/>
</dbReference>
<reference evidence="3 4" key="2">
    <citation type="journal article" date="2008" name="Nature">
        <title>The Phaeodactylum genome reveals the evolutionary history of diatom genomes.</title>
        <authorList>
            <person name="Bowler C."/>
            <person name="Allen A.E."/>
            <person name="Badger J.H."/>
            <person name="Grimwood J."/>
            <person name="Jabbari K."/>
            <person name="Kuo A."/>
            <person name="Maheswari U."/>
            <person name="Martens C."/>
            <person name="Maumus F."/>
            <person name="Otillar R.P."/>
            <person name="Rayko E."/>
            <person name="Salamov A."/>
            <person name="Vandepoele K."/>
            <person name="Beszteri B."/>
            <person name="Gruber A."/>
            <person name="Heijde M."/>
            <person name="Katinka M."/>
            <person name="Mock T."/>
            <person name="Valentin K."/>
            <person name="Verret F."/>
            <person name="Berges J.A."/>
            <person name="Brownlee C."/>
            <person name="Cadoret J.P."/>
            <person name="Chiovitti A."/>
            <person name="Choi C.J."/>
            <person name="Coesel S."/>
            <person name="De Martino A."/>
            <person name="Detter J.C."/>
            <person name="Durkin C."/>
            <person name="Falciatore A."/>
            <person name="Fournet J."/>
            <person name="Haruta M."/>
            <person name="Huysman M.J."/>
            <person name="Jenkins B.D."/>
            <person name="Jiroutova K."/>
            <person name="Jorgensen R.E."/>
            <person name="Joubert Y."/>
            <person name="Kaplan A."/>
            <person name="Kroger N."/>
            <person name="Kroth P.G."/>
            <person name="La Roche J."/>
            <person name="Lindquist E."/>
            <person name="Lommer M."/>
            <person name="Martin-Jezequel V."/>
            <person name="Lopez P.J."/>
            <person name="Lucas S."/>
            <person name="Mangogna M."/>
            <person name="McGinnis K."/>
            <person name="Medlin L.K."/>
            <person name="Montsant A."/>
            <person name="Oudot-Le Secq M.P."/>
            <person name="Napoli C."/>
            <person name="Obornik M."/>
            <person name="Parker M.S."/>
            <person name="Petit J.L."/>
            <person name="Porcel B.M."/>
            <person name="Poulsen N."/>
            <person name="Robison M."/>
            <person name="Rychlewski L."/>
            <person name="Rynearson T.A."/>
            <person name="Schmutz J."/>
            <person name="Shapiro H."/>
            <person name="Siaut M."/>
            <person name="Stanley M."/>
            <person name="Sussman M.R."/>
            <person name="Taylor A.R."/>
            <person name="Vardi A."/>
            <person name="von Dassow P."/>
            <person name="Vyverman W."/>
            <person name="Willis A."/>
            <person name="Wyrwicz L.S."/>
            <person name="Rokhsar D.S."/>
            <person name="Weissenbach J."/>
            <person name="Armbrust E.V."/>
            <person name="Green B.R."/>
            <person name="Van de Peer Y."/>
            <person name="Grigoriev I.V."/>
        </authorList>
    </citation>
    <scope>NUCLEOTIDE SEQUENCE [LARGE SCALE GENOMIC DNA]</scope>
    <source>
        <strain evidence="3 4">CCMP1335</strain>
    </source>
</reference>
<feature type="signal peptide" evidence="2">
    <location>
        <begin position="1"/>
        <end position="15"/>
    </location>
</feature>
<dbReference type="InterPro" id="IPR039877">
    <property type="entry name" value="TMEM131-like"/>
</dbReference>
<feature type="chain" id="PRO_5012632825" evidence="2">
    <location>
        <begin position="16"/>
        <end position="2777"/>
    </location>
</feature>
<dbReference type="OMA" id="TCRCLAR"/>
<dbReference type="KEGG" id="tps:THAPSDRAFT_24216"/>
<dbReference type="GeneID" id="7446877"/>
<feature type="region of interest" description="Disordered" evidence="1">
    <location>
        <begin position="2592"/>
        <end position="2617"/>
    </location>
</feature>
<feature type="compositionally biased region" description="Polar residues" evidence="1">
    <location>
        <begin position="2476"/>
        <end position="2499"/>
    </location>
</feature>
<proteinExistence type="predicted"/>
<dbReference type="eggNOG" id="ENOG502SEEU">
    <property type="taxonomic scope" value="Eukaryota"/>
</dbReference>
<feature type="compositionally biased region" description="Low complexity" evidence="1">
    <location>
        <begin position="2111"/>
        <end position="2120"/>
    </location>
</feature>
<feature type="compositionally biased region" description="Low complexity" evidence="1">
    <location>
        <begin position="2277"/>
        <end position="2289"/>
    </location>
</feature>
<protein>
    <submittedName>
        <fullName evidence="3">Uncharacterized protein</fullName>
    </submittedName>
</protein>
<gene>
    <name evidence="3" type="ORF">THAPSDRAFT_24216</name>
</gene>
<name>B8C9M8_THAPS</name>
<dbReference type="PaxDb" id="35128-Thaps24216"/>
<dbReference type="HOGENOM" id="CLU_226952_0_0_1"/>
<feature type="region of interest" description="Disordered" evidence="1">
    <location>
        <begin position="2106"/>
        <end position="2135"/>
    </location>
</feature>
<feature type="compositionally biased region" description="Low complexity" evidence="1">
    <location>
        <begin position="2592"/>
        <end position="2603"/>
    </location>
</feature>
<dbReference type="InParanoid" id="B8C9M8"/>
<dbReference type="RefSeq" id="XP_002292690.1">
    <property type="nucleotide sequence ID" value="XM_002292654.1"/>
</dbReference>
<feature type="region of interest" description="Disordered" evidence="1">
    <location>
        <begin position="2205"/>
        <end position="2362"/>
    </location>
</feature>
<dbReference type="EMBL" id="CM000646">
    <property type="protein sequence ID" value="EED89886.1"/>
    <property type="molecule type" value="Genomic_DNA"/>
</dbReference>
<feature type="compositionally biased region" description="Pro residues" evidence="1">
    <location>
        <begin position="2502"/>
        <end position="2514"/>
    </location>
</feature>
<evidence type="ECO:0000256" key="2">
    <source>
        <dbReference type="SAM" id="SignalP"/>
    </source>
</evidence>
<keyword evidence="2" id="KW-0732">Signal</keyword>
<dbReference type="PANTHER" id="PTHR22050:SF0">
    <property type="entry name" value="TRANSMEMBRANE PROTEIN 131 HOMOLOG"/>
    <property type="match status" value="1"/>
</dbReference>
<organism evidence="3 4">
    <name type="scientific">Thalassiosira pseudonana</name>
    <name type="common">Marine diatom</name>
    <name type="synonym">Cyclotella nana</name>
    <dbReference type="NCBI Taxonomy" id="35128"/>
    <lineage>
        <taxon>Eukaryota</taxon>
        <taxon>Sar</taxon>
        <taxon>Stramenopiles</taxon>
        <taxon>Ochrophyta</taxon>
        <taxon>Bacillariophyta</taxon>
        <taxon>Coscinodiscophyceae</taxon>
        <taxon>Thalassiosirophycidae</taxon>
        <taxon>Thalassiosirales</taxon>
        <taxon>Thalassiosiraceae</taxon>
        <taxon>Thalassiosira</taxon>
    </lineage>
</organism>
<reference evidence="3 4" key="1">
    <citation type="journal article" date="2004" name="Science">
        <title>The genome of the diatom Thalassiosira pseudonana: ecology, evolution, and metabolism.</title>
        <authorList>
            <person name="Armbrust E.V."/>
            <person name="Berges J.A."/>
            <person name="Bowler C."/>
            <person name="Green B.R."/>
            <person name="Martinez D."/>
            <person name="Putnam N.H."/>
            <person name="Zhou S."/>
            <person name="Allen A.E."/>
            <person name="Apt K.E."/>
            <person name="Bechner M."/>
            <person name="Brzezinski M.A."/>
            <person name="Chaal B.K."/>
            <person name="Chiovitti A."/>
            <person name="Davis A.K."/>
            <person name="Demarest M.S."/>
            <person name="Detter J.C."/>
            <person name="Glavina T."/>
            <person name="Goodstein D."/>
            <person name="Hadi M.Z."/>
            <person name="Hellsten U."/>
            <person name="Hildebrand M."/>
            <person name="Jenkins B.D."/>
            <person name="Jurka J."/>
            <person name="Kapitonov V.V."/>
            <person name="Kroger N."/>
            <person name="Lau W.W."/>
            <person name="Lane T.W."/>
            <person name="Larimer F.W."/>
            <person name="Lippmeier J.C."/>
            <person name="Lucas S."/>
            <person name="Medina M."/>
            <person name="Montsant A."/>
            <person name="Obornik M."/>
            <person name="Parker M.S."/>
            <person name="Palenik B."/>
            <person name="Pazour G.J."/>
            <person name="Richardson P.M."/>
            <person name="Rynearson T.A."/>
            <person name="Saito M.A."/>
            <person name="Schwartz D.C."/>
            <person name="Thamatrakoln K."/>
            <person name="Valentin K."/>
            <person name="Vardi A."/>
            <person name="Wilkerson F.P."/>
            <person name="Rokhsar D.S."/>
        </authorList>
    </citation>
    <scope>NUCLEOTIDE SEQUENCE [LARGE SCALE GENOMIC DNA]</scope>
    <source>
        <strain evidence="3 4">CCMP1335</strain>
    </source>
</reference>
<evidence type="ECO:0000313" key="3">
    <source>
        <dbReference type="EMBL" id="EED89886.1"/>
    </source>
</evidence>
<feature type="compositionally biased region" description="Polar residues" evidence="1">
    <location>
        <begin position="2542"/>
        <end position="2556"/>
    </location>
</feature>
<evidence type="ECO:0000313" key="4">
    <source>
        <dbReference type="Proteomes" id="UP000001449"/>
    </source>
</evidence>
<keyword evidence="4" id="KW-1185">Reference proteome</keyword>
<dbReference type="PANTHER" id="PTHR22050">
    <property type="entry name" value="RW1 PROTEIN HOMOLOG"/>
    <property type="match status" value="1"/>
</dbReference>
<feature type="compositionally biased region" description="Low complexity" evidence="1">
    <location>
        <begin position="2515"/>
        <end position="2541"/>
    </location>
</feature>
<feature type="compositionally biased region" description="Polar residues" evidence="1">
    <location>
        <begin position="2290"/>
        <end position="2303"/>
    </location>
</feature>